<evidence type="ECO:0000256" key="1">
    <source>
        <dbReference type="ARBA" id="ARBA00008226"/>
    </source>
</evidence>
<dbReference type="InterPro" id="IPR012340">
    <property type="entry name" value="NA-bd_OB-fold"/>
</dbReference>
<dbReference type="InterPro" id="IPR004364">
    <property type="entry name" value="Aa-tRNA-synt_II"/>
</dbReference>
<keyword evidence="5 8" id="KW-0067">ATP-binding</keyword>
<dbReference type="SUPFAM" id="SSF55681">
    <property type="entry name" value="Class II aaRS and biotin synthetases"/>
    <property type="match status" value="1"/>
</dbReference>
<keyword evidence="4 8" id="KW-0547">Nucleotide-binding</keyword>
<evidence type="ECO:0000256" key="6">
    <source>
        <dbReference type="ARBA" id="ARBA00023146"/>
    </source>
</evidence>
<evidence type="ECO:0000259" key="10">
    <source>
        <dbReference type="PROSITE" id="PS50862"/>
    </source>
</evidence>
<dbReference type="EC" id="6.1.1.6" evidence="8"/>
<dbReference type="SUPFAM" id="SSF50249">
    <property type="entry name" value="Nucleic acid-binding proteins"/>
    <property type="match status" value="1"/>
</dbReference>
<dbReference type="FunFam" id="2.40.50.140:FF:000409">
    <property type="entry name" value="Lysine--tRNA ligase"/>
    <property type="match status" value="1"/>
</dbReference>
<feature type="binding site" evidence="8">
    <location>
        <position position="465"/>
    </location>
    <ligand>
        <name>Mg(2+)</name>
        <dbReference type="ChEBI" id="CHEBI:18420"/>
        <label>2</label>
    </ligand>
</feature>
<dbReference type="InterPro" id="IPR045864">
    <property type="entry name" value="aa-tRNA-synth_II/BPL/LPL"/>
</dbReference>
<comment type="similarity">
    <text evidence="1 8">Belongs to the class-II aminoacyl-tRNA synthetase family.</text>
</comment>
<protein>
    <recommendedName>
        <fullName evidence="8">Lysine--tRNA ligase</fullName>
        <ecNumber evidence="8">6.1.1.6</ecNumber>
    </recommendedName>
    <alternativeName>
        <fullName evidence="8">Lysyl-tRNA synthetase</fullName>
        <shortName evidence="8">LysRS</shortName>
    </alternativeName>
</protein>
<proteinExistence type="inferred from homology"/>
<evidence type="ECO:0000256" key="9">
    <source>
        <dbReference type="RuleBase" id="RU000336"/>
    </source>
</evidence>
<feature type="binding site" evidence="8">
    <location>
        <position position="465"/>
    </location>
    <ligand>
        <name>Mg(2+)</name>
        <dbReference type="ChEBI" id="CHEBI:18420"/>
        <label>1</label>
    </ligand>
</feature>
<dbReference type="GO" id="GO:0005524">
    <property type="term" value="F:ATP binding"/>
    <property type="evidence" value="ECO:0007669"/>
    <property type="project" value="UniProtKB-UniRule"/>
</dbReference>
<dbReference type="HAMAP" id="MF_00252">
    <property type="entry name" value="Lys_tRNA_synth_class2"/>
    <property type="match status" value="1"/>
</dbReference>
<keyword evidence="2 8" id="KW-0436">Ligase</keyword>
<feature type="binding site" evidence="8">
    <location>
        <position position="458"/>
    </location>
    <ligand>
        <name>Mg(2+)</name>
        <dbReference type="ChEBI" id="CHEBI:18420"/>
        <label>1</label>
    </ligand>
</feature>
<dbReference type="InterPro" id="IPR006195">
    <property type="entry name" value="aa-tRNA-synth_II"/>
</dbReference>
<keyword evidence="8" id="KW-0648">Protein biosynthesis</keyword>
<feature type="domain" description="Aminoacyl-transfer RNA synthetases class-II family profile" evidence="10">
    <location>
        <begin position="235"/>
        <end position="545"/>
    </location>
</feature>
<dbReference type="NCBIfam" id="NF001756">
    <property type="entry name" value="PRK00484.1"/>
    <property type="match status" value="1"/>
</dbReference>
<comment type="subunit">
    <text evidence="8">Homodimer.</text>
</comment>
<dbReference type="InterPro" id="IPR002313">
    <property type="entry name" value="Lys-tRNA-ligase_II"/>
</dbReference>
<dbReference type="GO" id="GO:0005829">
    <property type="term" value="C:cytosol"/>
    <property type="evidence" value="ECO:0007669"/>
    <property type="project" value="TreeGrafter"/>
</dbReference>
<keyword evidence="8 9" id="KW-0460">Magnesium</keyword>
<comment type="subcellular location">
    <subcellularLocation>
        <location evidence="8">Cytoplasm</location>
    </subcellularLocation>
</comment>
<dbReference type="Proteomes" id="UP000225740">
    <property type="component" value="Unassembled WGS sequence"/>
</dbReference>
<evidence type="ECO:0000256" key="4">
    <source>
        <dbReference type="ARBA" id="ARBA00022741"/>
    </source>
</evidence>
<dbReference type="InterPro" id="IPR044136">
    <property type="entry name" value="Lys-tRNA-ligase_II_N"/>
</dbReference>
<gene>
    <name evidence="8 11" type="primary">lysS</name>
    <name evidence="11" type="ORF">CEE69_17805</name>
</gene>
<dbReference type="Gene3D" id="3.30.930.10">
    <property type="entry name" value="Bira Bifunctional Protein, Domain 2"/>
    <property type="match status" value="1"/>
</dbReference>
<dbReference type="CDD" id="cd00775">
    <property type="entry name" value="LysRS_core"/>
    <property type="match status" value="1"/>
</dbReference>
<comment type="catalytic activity">
    <reaction evidence="7 8 9">
        <text>tRNA(Lys) + L-lysine + ATP = L-lysyl-tRNA(Lys) + AMP + diphosphate</text>
        <dbReference type="Rhea" id="RHEA:20792"/>
        <dbReference type="Rhea" id="RHEA-COMP:9696"/>
        <dbReference type="Rhea" id="RHEA-COMP:9697"/>
        <dbReference type="ChEBI" id="CHEBI:30616"/>
        <dbReference type="ChEBI" id="CHEBI:32551"/>
        <dbReference type="ChEBI" id="CHEBI:33019"/>
        <dbReference type="ChEBI" id="CHEBI:78442"/>
        <dbReference type="ChEBI" id="CHEBI:78529"/>
        <dbReference type="ChEBI" id="CHEBI:456215"/>
        <dbReference type="EC" id="6.1.1.6"/>
    </reaction>
</comment>
<dbReference type="PROSITE" id="PS50862">
    <property type="entry name" value="AA_TRNA_LIGASE_II"/>
    <property type="match status" value="1"/>
</dbReference>
<dbReference type="PRINTS" id="PR00982">
    <property type="entry name" value="TRNASYNTHLYS"/>
</dbReference>
<dbReference type="OrthoDB" id="9802326at2"/>
<dbReference type="Gene3D" id="2.40.50.140">
    <property type="entry name" value="Nucleic acid-binding proteins"/>
    <property type="match status" value="1"/>
</dbReference>
<reference evidence="11 12" key="1">
    <citation type="submission" date="2017-06" db="EMBL/GenBank/DDBJ databases">
        <title>Description of Rhodopirellula bahusiensis sp. nov.</title>
        <authorList>
            <person name="Kizina J."/>
            <person name="Harder J."/>
        </authorList>
    </citation>
    <scope>NUCLEOTIDE SEQUENCE [LARGE SCALE GENOMIC DNA]</scope>
    <source>
        <strain evidence="11 12">SWK21</strain>
    </source>
</reference>
<dbReference type="Pfam" id="PF01336">
    <property type="entry name" value="tRNA_anti-codon"/>
    <property type="match status" value="1"/>
</dbReference>
<dbReference type="PANTHER" id="PTHR42918:SF15">
    <property type="entry name" value="LYSINE--TRNA LIGASE, CHLOROPLASTIC_MITOCHONDRIAL"/>
    <property type="match status" value="1"/>
</dbReference>
<dbReference type="NCBIfam" id="TIGR00499">
    <property type="entry name" value="lysS_bact"/>
    <property type="match status" value="1"/>
</dbReference>
<accession>A0A2G1W4N5</accession>
<name>A0A2G1W4N5_9BACT</name>
<dbReference type="InterPro" id="IPR018149">
    <property type="entry name" value="Lys-tRNA-synth_II_C"/>
</dbReference>
<organism evidence="11 12">
    <name type="scientific">Rhodopirellula bahusiensis</name>
    <dbReference type="NCBI Taxonomy" id="2014065"/>
    <lineage>
        <taxon>Bacteria</taxon>
        <taxon>Pseudomonadati</taxon>
        <taxon>Planctomycetota</taxon>
        <taxon>Planctomycetia</taxon>
        <taxon>Pirellulales</taxon>
        <taxon>Pirellulaceae</taxon>
        <taxon>Rhodopirellula</taxon>
    </lineage>
</organism>
<keyword evidence="12" id="KW-1185">Reference proteome</keyword>
<evidence type="ECO:0000256" key="3">
    <source>
        <dbReference type="ARBA" id="ARBA00022723"/>
    </source>
</evidence>
<dbReference type="GO" id="GO:0000287">
    <property type="term" value="F:magnesium ion binding"/>
    <property type="evidence" value="ECO:0007669"/>
    <property type="project" value="UniProtKB-UniRule"/>
</dbReference>
<dbReference type="PANTHER" id="PTHR42918">
    <property type="entry name" value="LYSYL-TRNA SYNTHETASE"/>
    <property type="match status" value="1"/>
</dbReference>
<keyword evidence="3 8" id="KW-0479">Metal-binding</keyword>
<sequence length="546" mass="61690">MNSSANSQSSVRSTFPTLASAFAVTDTPSNNDDNDLTDPHAARRHKLEEITAKGIDPWGQRFDDRLLVSECRDRIPEIQWKPKEGETIALPDVESEDVDYRQWKADNGPGEEIGPIVRVAGRIQLSRPTGKLIFMNIRDWTGDIQIFVGKKQVGDENFDLAKLFDLGDLIGVQGRLGRTNTGELTVFAEELILLTKMLEVPPEKHAGMTNQDLRQRMRYADLAFNDGVMQTFLDRTKIIKSIRSTLDDQGFCEVEGPTLHTVPGGAAARPFETHHNALDMQLTMRIALELHLKRLMVGGMERVYELGRVYRNEGLSPRHNPEFTMLETYQAYGNYESMMDLTEKIICDAIEKIGGGFKREYNGTMLDFTPPFQRATYAELFEKATGIDPADEDAVKDYAKSLKLTIEGKHPDVIRNEIFEEKVEDSLQGPIFVTDYPASICPLTKRKKDNPEIAERFEMFICGMELANAYTELNDPDLQEELFKTQLEGQDDEDSMAKMDHDFVRALRYGMPPAGGLGIGIDRLVMVLTNQKSIRDVILFPVLRPE</sequence>
<evidence type="ECO:0000256" key="8">
    <source>
        <dbReference type="HAMAP-Rule" id="MF_00252"/>
    </source>
</evidence>
<comment type="cofactor">
    <cofactor evidence="8 9">
        <name>Mg(2+)</name>
        <dbReference type="ChEBI" id="CHEBI:18420"/>
    </cofactor>
    <text evidence="8 9">Binds 3 Mg(2+) ions per subunit.</text>
</comment>
<evidence type="ECO:0000313" key="11">
    <source>
        <dbReference type="EMBL" id="PHQ33790.1"/>
    </source>
</evidence>
<dbReference type="GO" id="GO:0006430">
    <property type="term" value="P:lysyl-tRNA aminoacylation"/>
    <property type="evidence" value="ECO:0007669"/>
    <property type="project" value="UniProtKB-UniRule"/>
</dbReference>
<evidence type="ECO:0000256" key="5">
    <source>
        <dbReference type="ARBA" id="ARBA00022840"/>
    </source>
</evidence>
<dbReference type="AlphaFoldDB" id="A0A2G1W4N5"/>
<dbReference type="EMBL" id="NIZW01000014">
    <property type="protein sequence ID" value="PHQ33790.1"/>
    <property type="molecule type" value="Genomic_DNA"/>
</dbReference>
<dbReference type="CDD" id="cd04322">
    <property type="entry name" value="LysRS_N"/>
    <property type="match status" value="1"/>
</dbReference>
<dbReference type="GO" id="GO:0004824">
    <property type="term" value="F:lysine-tRNA ligase activity"/>
    <property type="evidence" value="ECO:0007669"/>
    <property type="project" value="UniProtKB-UniRule"/>
</dbReference>
<dbReference type="Pfam" id="PF00152">
    <property type="entry name" value="tRNA-synt_2"/>
    <property type="match status" value="1"/>
</dbReference>
<evidence type="ECO:0000256" key="2">
    <source>
        <dbReference type="ARBA" id="ARBA00022598"/>
    </source>
</evidence>
<comment type="caution">
    <text evidence="11">The sequence shown here is derived from an EMBL/GenBank/DDBJ whole genome shotgun (WGS) entry which is preliminary data.</text>
</comment>
<evidence type="ECO:0000313" key="12">
    <source>
        <dbReference type="Proteomes" id="UP000225740"/>
    </source>
</evidence>
<dbReference type="InterPro" id="IPR004365">
    <property type="entry name" value="NA-bd_OB_tRNA"/>
</dbReference>
<keyword evidence="8" id="KW-0963">Cytoplasm</keyword>
<evidence type="ECO:0000256" key="7">
    <source>
        <dbReference type="ARBA" id="ARBA00048573"/>
    </source>
</evidence>
<keyword evidence="6 8" id="KW-0030">Aminoacyl-tRNA synthetase</keyword>
<dbReference type="GO" id="GO:0000049">
    <property type="term" value="F:tRNA binding"/>
    <property type="evidence" value="ECO:0007669"/>
    <property type="project" value="TreeGrafter"/>
</dbReference>